<dbReference type="GO" id="GO:0016260">
    <property type="term" value="P:selenocysteine biosynthetic process"/>
    <property type="evidence" value="ECO:0007669"/>
    <property type="project" value="TreeGrafter"/>
</dbReference>
<name>A0A673WZ41_SALTR</name>
<organism evidence="12 13">
    <name type="scientific">Salmo trutta</name>
    <name type="common">Brown trout</name>
    <dbReference type="NCBI Taxonomy" id="8032"/>
    <lineage>
        <taxon>Eukaryota</taxon>
        <taxon>Metazoa</taxon>
        <taxon>Chordata</taxon>
        <taxon>Craniata</taxon>
        <taxon>Vertebrata</taxon>
        <taxon>Euteleostomi</taxon>
        <taxon>Actinopterygii</taxon>
        <taxon>Neopterygii</taxon>
        <taxon>Teleostei</taxon>
        <taxon>Protacanthopterygii</taxon>
        <taxon>Salmoniformes</taxon>
        <taxon>Salmonidae</taxon>
        <taxon>Salmoninae</taxon>
        <taxon>Salmo</taxon>
    </lineage>
</organism>
<dbReference type="SUPFAM" id="SSF56042">
    <property type="entry name" value="PurM C-terminal domain-like"/>
    <property type="match status" value="1"/>
</dbReference>
<dbReference type="EC" id="2.7.9.3" evidence="2"/>
<comment type="catalytic activity">
    <reaction evidence="8">
        <text>hydrogenselenide + ATP + H2O = selenophosphate + AMP + phosphate + 2 H(+)</text>
        <dbReference type="Rhea" id="RHEA:18737"/>
        <dbReference type="ChEBI" id="CHEBI:15377"/>
        <dbReference type="ChEBI" id="CHEBI:15378"/>
        <dbReference type="ChEBI" id="CHEBI:16144"/>
        <dbReference type="ChEBI" id="CHEBI:29317"/>
        <dbReference type="ChEBI" id="CHEBI:30616"/>
        <dbReference type="ChEBI" id="CHEBI:43474"/>
        <dbReference type="ChEBI" id="CHEBI:456215"/>
        <dbReference type="EC" id="2.7.9.3"/>
    </reaction>
</comment>
<evidence type="ECO:0000256" key="7">
    <source>
        <dbReference type="ARBA" id="ARBA00023266"/>
    </source>
</evidence>
<dbReference type="InParanoid" id="A0A673WZ41"/>
<dbReference type="Pfam" id="PF00586">
    <property type="entry name" value="AIRS"/>
    <property type="match status" value="1"/>
</dbReference>
<dbReference type="GO" id="GO:0005737">
    <property type="term" value="C:cytoplasm"/>
    <property type="evidence" value="ECO:0007669"/>
    <property type="project" value="TreeGrafter"/>
</dbReference>
<comment type="function">
    <text evidence="1">Synthesizes selenophosphate from selenide and ATP.</text>
</comment>
<evidence type="ECO:0000256" key="5">
    <source>
        <dbReference type="ARBA" id="ARBA00022777"/>
    </source>
</evidence>
<dbReference type="InterPro" id="IPR016188">
    <property type="entry name" value="PurM-like_N"/>
</dbReference>
<protein>
    <recommendedName>
        <fullName evidence="2">selenide, water dikinase</fullName>
        <ecNumber evidence="2">2.7.9.3</ecNumber>
    </recommendedName>
</protein>
<evidence type="ECO:0000256" key="9">
    <source>
        <dbReference type="SAM" id="MobiDB-lite"/>
    </source>
</evidence>
<keyword evidence="4" id="KW-0547">Nucleotide-binding</keyword>
<evidence type="ECO:0000256" key="8">
    <source>
        <dbReference type="ARBA" id="ARBA00049005"/>
    </source>
</evidence>
<reference evidence="12" key="1">
    <citation type="submission" date="2025-08" db="UniProtKB">
        <authorList>
            <consortium name="Ensembl"/>
        </authorList>
    </citation>
    <scope>IDENTIFICATION</scope>
</reference>
<keyword evidence="6" id="KW-0067">ATP-binding</keyword>
<dbReference type="Proteomes" id="UP000472277">
    <property type="component" value="Chromosome 28"/>
</dbReference>
<dbReference type="Pfam" id="PF02769">
    <property type="entry name" value="AIRS_C"/>
    <property type="match status" value="1"/>
</dbReference>
<dbReference type="GO" id="GO:0005524">
    <property type="term" value="F:ATP binding"/>
    <property type="evidence" value="ECO:0007669"/>
    <property type="project" value="UniProtKB-KW"/>
</dbReference>
<proteinExistence type="predicted"/>
<evidence type="ECO:0000259" key="11">
    <source>
        <dbReference type="Pfam" id="PF02769"/>
    </source>
</evidence>
<feature type="domain" description="PurM-like N-terminal" evidence="10">
    <location>
        <begin position="161"/>
        <end position="265"/>
    </location>
</feature>
<dbReference type="InterPro" id="IPR004536">
    <property type="entry name" value="SPS/SelD"/>
</dbReference>
<dbReference type="GO" id="GO:0004756">
    <property type="term" value="F:selenide, water dikinase activity"/>
    <property type="evidence" value="ECO:0007669"/>
    <property type="project" value="UniProtKB-EC"/>
</dbReference>
<dbReference type="PANTHER" id="PTHR10256:SF1">
    <property type="entry name" value="SELENIDE, WATER DIKINASE 2"/>
    <property type="match status" value="1"/>
</dbReference>
<evidence type="ECO:0000256" key="1">
    <source>
        <dbReference type="ARBA" id="ARBA00003786"/>
    </source>
</evidence>
<dbReference type="InterPro" id="IPR010918">
    <property type="entry name" value="PurM-like_C_dom"/>
</dbReference>
<keyword evidence="13" id="KW-1185">Reference proteome</keyword>
<dbReference type="CDD" id="cd02195">
    <property type="entry name" value="SelD"/>
    <property type="match status" value="1"/>
</dbReference>
<evidence type="ECO:0000256" key="4">
    <source>
        <dbReference type="ARBA" id="ARBA00022741"/>
    </source>
</evidence>
<evidence type="ECO:0000259" key="10">
    <source>
        <dbReference type="Pfam" id="PF00586"/>
    </source>
</evidence>
<dbReference type="FunFam" id="3.90.650.10:FF:000010">
    <property type="entry name" value="Selenide, water dikinase"/>
    <property type="match status" value="1"/>
</dbReference>
<keyword evidence="3" id="KW-0808">Transferase</keyword>
<feature type="domain" description="PurM-like C-terminal" evidence="11">
    <location>
        <begin position="285"/>
        <end position="456"/>
    </location>
</feature>
<evidence type="ECO:0000256" key="6">
    <source>
        <dbReference type="ARBA" id="ARBA00022840"/>
    </source>
</evidence>
<dbReference type="Gene3D" id="3.30.1330.10">
    <property type="entry name" value="PurM-like, N-terminal domain"/>
    <property type="match status" value="1"/>
</dbReference>
<dbReference type="NCBIfam" id="TIGR00476">
    <property type="entry name" value="selD"/>
    <property type="match status" value="1"/>
</dbReference>
<sequence length="490" mass="52659">MYPPIQRKDGTARRDDLWTTTPIGGTEIHVSCQYIYHLCICSLHTLSFLSSLLLGSELVDLSSKNRPLIYPAMSTTSPPTPPADVSAGTEACFPPGYKPFHPEEHGLDSGFRCKVPQEALLKLLAGLEPHRPGETGDQGTDFGQLTPNNTSAGPRLGIGMDSCVVPLRHGGLSLVQTTDFFYPLVDDPYMMGRIACANVLSDLYAMGITECDNMLMLLSVSQKMSEQDRERVMPLMIRGFRDAAEEGGTSVTGGQTVVNPWIIIGGVASVVCQPNEFIMPDSAVPGDVLVLTKPLGTQVAVNAHQWLDQPERWNKIKLVVSKEEVEQAYQEAMFSMATLNRTAAGLMHRFQAHAATDVTGFGLLGHARNLATMQRAEVAFVIHNLPIIAKMAAISKAYGNIFNLLGGTSSETSGGLLVSLPREQAARFCAEVKGQGSGGGAWIIGIVEKGERGARIIDKPRIIEVQPRGTAAANQENSSSTSPALGDTLS</sequence>
<reference evidence="12" key="2">
    <citation type="submission" date="2025-09" db="UniProtKB">
        <authorList>
            <consortium name="Ensembl"/>
        </authorList>
    </citation>
    <scope>IDENTIFICATION</scope>
</reference>
<keyword evidence="5" id="KW-0418">Kinase</keyword>
<dbReference type="AlphaFoldDB" id="A0A673WZ41"/>
<dbReference type="OMA" id="MSMRESF"/>
<evidence type="ECO:0000256" key="3">
    <source>
        <dbReference type="ARBA" id="ARBA00022679"/>
    </source>
</evidence>
<evidence type="ECO:0000313" key="12">
    <source>
        <dbReference type="Ensembl" id="ENSSTUP00000014418.1"/>
    </source>
</evidence>
<feature type="region of interest" description="Disordered" evidence="9">
    <location>
        <begin position="467"/>
        <end position="490"/>
    </location>
</feature>
<dbReference type="Ensembl" id="ENSSTUT00000015217.1">
    <property type="protein sequence ID" value="ENSSTUP00000014418.1"/>
    <property type="gene ID" value="ENSSTUG00000006647.1"/>
</dbReference>
<evidence type="ECO:0000256" key="2">
    <source>
        <dbReference type="ARBA" id="ARBA00011997"/>
    </source>
</evidence>
<evidence type="ECO:0000313" key="13">
    <source>
        <dbReference type="Proteomes" id="UP000472277"/>
    </source>
</evidence>
<dbReference type="Gene3D" id="3.90.650.10">
    <property type="entry name" value="PurM-like C-terminal domain"/>
    <property type="match status" value="1"/>
</dbReference>
<dbReference type="SUPFAM" id="SSF55326">
    <property type="entry name" value="PurM N-terminal domain-like"/>
    <property type="match status" value="1"/>
</dbReference>
<accession>A0A673WZ41</accession>
<keyword evidence="7" id="KW-0711">Selenium</keyword>
<dbReference type="GeneTree" id="ENSGT00390000000950"/>
<dbReference type="PANTHER" id="PTHR10256">
    <property type="entry name" value="SELENIDE, WATER DIKINASE"/>
    <property type="match status" value="1"/>
</dbReference>
<gene>
    <name evidence="12" type="primary">SEPHS2</name>
    <name evidence="12" type="synonym">LOC115165244</name>
</gene>
<dbReference type="InterPro" id="IPR036921">
    <property type="entry name" value="PurM-like_N_sf"/>
</dbReference>
<dbReference type="InterPro" id="IPR036676">
    <property type="entry name" value="PurM-like_C_sf"/>
</dbReference>
<dbReference type="FunCoup" id="A0A673WZ41">
    <property type="interactions" value="72"/>
</dbReference>
<feature type="compositionally biased region" description="Polar residues" evidence="9">
    <location>
        <begin position="472"/>
        <end position="490"/>
    </location>
</feature>